<dbReference type="Pfam" id="PF00583">
    <property type="entry name" value="Acetyltransf_1"/>
    <property type="match status" value="1"/>
</dbReference>
<evidence type="ECO:0000256" key="2">
    <source>
        <dbReference type="ARBA" id="ARBA00023315"/>
    </source>
</evidence>
<keyword evidence="2" id="KW-0012">Acyltransferase</keyword>
<evidence type="ECO:0000313" key="5">
    <source>
        <dbReference type="Proteomes" id="UP000324479"/>
    </source>
</evidence>
<dbReference type="PROSITE" id="PS51186">
    <property type="entry name" value="GNAT"/>
    <property type="match status" value="1"/>
</dbReference>
<sequence>MSRMIRDAVESDLPWLSQAMLRVHDAHVREYPTVYRKLEPASARSHLADLMAQPESRVRVAVHQNHIVGHLVFLTETRPETLFTLPRRYGYIAQIDVEPAYRRQGYGRSLIEDCLRSAASLRLTTIMLDVWAFNESARSFFRSLGFDELGYKMSRCVMD</sequence>
<evidence type="ECO:0000256" key="1">
    <source>
        <dbReference type="ARBA" id="ARBA00022679"/>
    </source>
</evidence>
<keyword evidence="1 4" id="KW-0808">Transferase</keyword>
<dbReference type="EMBL" id="VWOX01000036">
    <property type="protein sequence ID" value="KAA5537961.1"/>
    <property type="molecule type" value="Genomic_DNA"/>
</dbReference>
<organism evidence="4 5">
    <name type="scientific">Roseiconus nitratireducens</name>
    <dbReference type="NCBI Taxonomy" id="2605748"/>
    <lineage>
        <taxon>Bacteria</taxon>
        <taxon>Pseudomonadati</taxon>
        <taxon>Planctomycetota</taxon>
        <taxon>Planctomycetia</taxon>
        <taxon>Pirellulales</taxon>
        <taxon>Pirellulaceae</taxon>
        <taxon>Roseiconus</taxon>
    </lineage>
</organism>
<dbReference type="AlphaFoldDB" id="A0A5M6CRV6"/>
<dbReference type="RefSeq" id="WP_150079935.1">
    <property type="nucleotide sequence ID" value="NZ_VWOX01000036.1"/>
</dbReference>
<evidence type="ECO:0000313" key="4">
    <source>
        <dbReference type="EMBL" id="KAA5537961.1"/>
    </source>
</evidence>
<evidence type="ECO:0000259" key="3">
    <source>
        <dbReference type="PROSITE" id="PS51186"/>
    </source>
</evidence>
<protein>
    <submittedName>
        <fullName evidence="4">GNAT family N-acetyltransferase</fullName>
    </submittedName>
</protein>
<comment type="caution">
    <text evidence="4">The sequence shown here is derived from an EMBL/GenBank/DDBJ whole genome shotgun (WGS) entry which is preliminary data.</text>
</comment>
<dbReference type="Proteomes" id="UP000324479">
    <property type="component" value="Unassembled WGS sequence"/>
</dbReference>
<name>A0A5M6CRV6_9BACT</name>
<reference evidence="4 5" key="1">
    <citation type="submission" date="2019-08" db="EMBL/GenBank/DDBJ databases">
        <authorList>
            <person name="Dhanesh K."/>
            <person name="Kumar G."/>
            <person name="Sasikala C."/>
            <person name="Venkata Ramana C."/>
        </authorList>
    </citation>
    <scope>NUCLEOTIDE SEQUENCE [LARGE SCALE GENOMIC DNA]</scope>
    <source>
        <strain evidence="4 5">JC645</strain>
    </source>
</reference>
<dbReference type="InterPro" id="IPR050832">
    <property type="entry name" value="Bact_Acetyltransf"/>
</dbReference>
<dbReference type="GO" id="GO:0016747">
    <property type="term" value="F:acyltransferase activity, transferring groups other than amino-acyl groups"/>
    <property type="evidence" value="ECO:0007669"/>
    <property type="project" value="InterPro"/>
</dbReference>
<accession>A0A5M6CRV6</accession>
<dbReference type="InterPro" id="IPR000182">
    <property type="entry name" value="GNAT_dom"/>
</dbReference>
<dbReference type="InterPro" id="IPR016181">
    <property type="entry name" value="Acyl_CoA_acyltransferase"/>
</dbReference>
<gene>
    <name evidence="4" type="ORF">FYK55_28030</name>
</gene>
<dbReference type="Gene3D" id="3.40.630.30">
    <property type="match status" value="1"/>
</dbReference>
<dbReference type="PANTHER" id="PTHR43877">
    <property type="entry name" value="AMINOALKYLPHOSPHONATE N-ACETYLTRANSFERASE-RELATED-RELATED"/>
    <property type="match status" value="1"/>
</dbReference>
<keyword evidence="5" id="KW-1185">Reference proteome</keyword>
<dbReference type="CDD" id="cd04301">
    <property type="entry name" value="NAT_SF"/>
    <property type="match status" value="1"/>
</dbReference>
<proteinExistence type="predicted"/>
<feature type="domain" description="N-acetyltransferase" evidence="3">
    <location>
        <begin position="3"/>
        <end position="159"/>
    </location>
</feature>
<dbReference type="SUPFAM" id="SSF55729">
    <property type="entry name" value="Acyl-CoA N-acyltransferases (Nat)"/>
    <property type="match status" value="1"/>
</dbReference>